<dbReference type="GO" id="GO:0015293">
    <property type="term" value="F:symporter activity"/>
    <property type="evidence" value="ECO:0007669"/>
    <property type="project" value="InterPro"/>
</dbReference>
<evidence type="ECO:0000256" key="2">
    <source>
        <dbReference type="ARBA" id="ARBA00022989"/>
    </source>
</evidence>
<dbReference type="Proteomes" id="UP000255163">
    <property type="component" value="Unassembled WGS sequence"/>
</dbReference>
<evidence type="ECO:0000256" key="3">
    <source>
        <dbReference type="ARBA" id="ARBA00023136"/>
    </source>
</evidence>
<accession>A0A376FFQ9</accession>
<sequence length="77" mass="8666">MKNIKVSLAWQILIALVLGILLGSYLHYHSDSREWLIANLLSPAGDIFIHLIKMIVGTDCDLDAGGRYCGRRRLRNS</sequence>
<feature type="transmembrane region" description="Helical" evidence="4">
    <location>
        <begin position="6"/>
        <end position="26"/>
    </location>
</feature>
<evidence type="ECO:0000313" key="5">
    <source>
        <dbReference type="EMBL" id="STD25229.1"/>
    </source>
</evidence>
<protein>
    <submittedName>
        <fullName evidence="5">Sodium:dicarboxylate symporter</fullName>
    </submittedName>
</protein>
<gene>
    <name evidence="5" type="primary">gltP_1</name>
    <name evidence="5" type="ORF">NCTC12123_04866</name>
</gene>
<evidence type="ECO:0000256" key="1">
    <source>
        <dbReference type="ARBA" id="ARBA00022692"/>
    </source>
</evidence>
<organism evidence="5 6">
    <name type="scientific">Enterobacter asburiae</name>
    <dbReference type="NCBI Taxonomy" id="61645"/>
    <lineage>
        <taxon>Bacteria</taxon>
        <taxon>Pseudomonadati</taxon>
        <taxon>Pseudomonadota</taxon>
        <taxon>Gammaproteobacteria</taxon>
        <taxon>Enterobacterales</taxon>
        <taxon>Enterobacteriaceae</taxon>
        <taxon>Enterobacter</taxon>
        <taxon>Enterobacter cloacae complex</taxon>
    </lineage>
</organism>
<evidence type="ECO:0000313" key="6">
    <source>
        <dbReference type="Proteomes" id="UP000255163"/>
    </source>
</evidence>
<dbReference type="GO" id="GO:0016020">
    <property type="term" value="C:membrane"/>
    <property type="evidence" value="ECO:0007669"/>
    <property type="project" value="InterPro"/>
</dbReference>
<dbReference type="SUPFAM" id="SSF118215">
    <property type="entry name" value="Proton glutamate symport protein"/>
    <property type="match status" value="1"/>
</dbReference>
<dbReference type="InterPro" id="IPR036458">
    <property type="entry name" value="Na:dicarbo_symporter_sf"/>
</dbReference>
<name>A0A376FFQ9_ENTAS</name>
<dbReference type="Gene3D" id="1.10.3860.10">
    <property type="entry name" value="Sodium:dicarboxylate symporter"/>
    <property type="match status" value="1"/>
</dbReference>
<keyword evidence="2 4" id="KW-1133">Transmembrane helix</keyword>
<proteinExistence type="predicted"/>
<dbReference type="EMBL" id="UFYI01000007">
    <property type="protein sequence ID" value="STD25229.1"/>
    <property type="molecule type" value="Genomic_DNA"/>
</dbReference>
<keyword evidence="3 4" id="KW-0472">Membrane</keyword>
<dbReference type="AlphaFoldDB" id="A0A376FFQ9"/>
<evidence type="ECO:0000256" key="4">
    <source>
        <dbReference type="SAM" id="Phobius"/>
    </source>
</evidence>
<reference evidence="5 6" key="1">
    <citation type="submission" date="2018-06" db="EMBL/GenBank/DDBJ databases">
        <authorList>
            <consortium name="Pathogen Informatics"/>
            <person name="Doyle S."/>
        </authorList>
    </citation>
    <scope>NUCLEOTIDE SEQUENCE [LARGE SCALE GENOMIC DNA]</scope>
    <source>
        <strain evidence="5 6">NCTC12123</strain>
    </source>
</reference>
<keyword evidence="1 4" id="KW-0812">Transmembrane</keyword>